<gene>
    <name evidence="2" type="ORF">CK240_16750</name>
</gene>
<dbReference type="OrthoDB" id="337884at2"/>
<reference evidence="2 3" key="1">
    <citation type="submission" date="2017-09" db="EMBL/GenBank/DDBJ databases">
        <title>Paracoccus alkalisoli sp. nov., isolated from saline alkaline soil.</title>
        <authorList>
            <person name="Dong X."/>
            <person name="Zhang G."/>
        </authorList>
    </citation>
    <scope>NUCLEOTIDE SEQUENCE [LARGE SCALE GENOMIC DNA]</scope>
    <source>
        <strain evidence="2 3">WN007</strain>
    </source>
</reference>
<proteinExistence type="predicted"/>
<dbReference type="RefSeq" id="WP_095641450.1">
    <property type="nucleotide sequence ID" value="NZ_NSJZ01000036.1"/>
</dbReference>
<sequence>MADLTDAEIEAALERGRLAQKTEPRATSARYDRKSGRIIVELTNGCTFAFPPRMAQGLETATDDELATIEILGAGYGLHWEALDADLSVPGLLAGLFGTKAYMARRAGQVTSPAKAAAARANGAKGGRPRKQA</sequence>
<dbReference type="Gene3D" id="3.30.2020.40">
    <property type="entry name" value="Uncharacterised protein PF10387, DUF2442"/>
    <property type="match status" value="1"/>
</dbReference>
<evidence type="ECO:0000313" key="3">
    <source>
        <dbReference type="Proteomes" id="UP000218023"/>
    </source>
</evidence>
<accession>A0A2A2GCY7</accession>
<evidence type="ECO:0000256" key="1">
    <source>
        <dbReference type="SAM" id="MobiDB-lite"/>
    </source>
</evidence>
<dbReference type="InterPro" id="IPR018841">
    <property type="entry name" value="DUF2442"/>
</dbReference>
<organism evidence="2 3">
    <name type="scientific">Paracoccus salipaludis</name>
    <dbReference type="NCBI Taxonomy" id="2032623"/>
    <lineage>
        <taxon>Bacteria</taxon>
        <taxon>Pseudomonadati</taxon>
        <taxon>Pseudomonadota</taxon>
        <taxon>Alphaproteobacteria</taxon>
        <taxon>Rhodobacterales</taxon>
        <taxon>Paracoccaceae</taxon>
        <taxon>Paracoccus</taxon>
    </lineage>
</organism>
<feature type="region of interest" description="Disordered" evidence="1">
    <location>
        <begin position="110"/>
        <end position="133"/>
    </location>
</feature>
<dbReference type="Pfam" id="PF10387">
    <property type="entry name" value="DUF2442"/>
    <property type="match status" value="1"/>
</dbReference>
<evidence type="ECO:0000313" key="2">
    <source>
        <dbReference type="EMBL" id="PAU95040.1"/>
    </source>
</evidence>
<protein>
    <recommendedName>
        <fullName evidence="4">DUF2442 domain-containing protein</fullName>
    </recommendedName>
</protein>
<feature type="compositionally biased region" description="Low complexity" evidence="1">
    <location>
        <begin position="113"/>
        <end position="123"/>
    </location>
</feature>
<evidence type="ECO:0008006" key="4">
    <source>
        <dbReference type="Google" id="ProtNLM"/>
    </source>
</evidence>
<dbReference type="AlphaFoldDB" id="A0A2A2GCY7"/>
<dbReference type="EMBL" id="NSJZ01000036">
    <property type="protein sequence ID" value="PAU95040.1"/>
    <property type="molecule type" value="Genomic_DNA"/>
</dbReference>
<name>A0A2A2GCY7_9RHOB</name>
<keyword evidence="3" id="KW-1185">Reference proteome</keyword>
<dbReference type="Proteomes" id="UP000218023">
    <property type="component" value="Unassembled WGS sequence"/>
</dbReference>
<comment type="caution">
    <text evidence="2">The sequence shown here is derived from an EMBL/GenBank/DDBJ whole genome shotgun (WGS) entry which is preliminary data.</text>
</comment>